<dbReference type="HOGENOM" id="CLU_711119_0_0_7"/>
<keyword evidence="2" id="KW-1185">Reference proteome</keyword>
<dbReference type="KEGG" id="ccv:CCV52592_1772"/>
<dbReference type="EMBL" id="CP000767">
    <property type="protein sequence ID" value="EAT99490.1"/>
    <property type="molecule type" value="Genomic_DNA"/>
</dbReference>
<accession>A7GW92</accession>
<reference evidence="1" key="1">
    <citation type="submission" date="2016-07" db="EMBL/GenBank/DDBJ databases">
        <title>Comparative genomics of the Campylobacter concisus group.</title>
        <authorList>
            <person name="Miller W.G."/>
            <person name="Yee E."/>
            <person name="Chapman M.H."/>
            <person name="Huynh S."/>
            <person name="Bono J.L."/>
            <person name="On S.L.W."/>
            <person name="StLeger J."/>
            <person name="Foster G."/>
            <person name="Parker C.T."/>
        </authorList>
    </citation>
    <scope>NUCLEOTIDE SEQUENCE</scope>
    <source>
        <strain evidence="1">525.92</strain>
    </source>
</reference>
<organism evidence="1 2">
    <name type="scientific">Campylobacter curvus (strain 525.92)</name>
    <dbReference type="NCBI Taxonomy" id="360105"/>
    <lineage>
        <taxon>Bacteria</taxon>
        <taxon>Pseudomonadati</taxon>
        <taxon>Campylobacterota</taxon>
        <taxon>Epsilonproteobacteria</taxon>
        <taxon>Campylobacterales</taxon>
        <taxon>Campylobacteraceae</taxon>
        <taxon>Campylobacter</taxon>
    </lineage>
</organism>
<protein>
    <submittedName>
        <fullName evidence="1">Uncharacterized protein</fullName>
    </submittedName>
</protein>
<dbReference type="Proteomes" id="UP000006380">
    <property type="component" value="Chromosome"/>
</dbReference>
<name>A7GW92_CAMC5</name>
<sequence length="332" mass="37295">MQSLNSDYVPSYSNSYASYNTNKIIKGIKESNFESNLNSVSNVKSVYDTPTKYGFNVDSKGFFGADFNKAAGIPQNVKIHIKTMEQVDTYAKNTNSNFDSLQAINKIWNFFTNITGNIIETNEFLGGDQIDNLPKGYVSFDGTLFGRSKGISRRQSDQGMTFDSLTDGKLNAGTFPFINSISGSKEDIHNLREALAGQWGTGTTFYDNPPVDKLSVGEMFAYFMTHEPNFYPNGRAESVKNYYNFLKSGKSLEQYMSQSDPDFRTRKIAAYTGADIDTAGRAFDELLKILDEYSKKFYDLHKRFIDDSLVGKENALKAEFPAKNLAFEISHL</sequence>
<dbReference type="RefSeq" id="WP_011991743.1">
    <property type="nucleotide sequence ID" value="NC_009715.2"/>
</dbReference>
<gene>
    <name evidence="1" type="ORF">CCV52592_1772</name>
</gene>
<evidence type="ECO:0000313" key="2">
    <source>
        <dbReference type="Proteomes" id="UP000006380"/>
    </source>
</evidence>
<dbReference type="STRING" id="360105.CCV52592_1772"/>
<proteinExistence type="predicted"/>
<evidence type="ECO:0000313" key="1">
    <source>
        <dbReference type="EMBL" id="EAT99490.1"/>
    </source>
</evidence>
<dbReference type="AlphaFoldDB" id="A7GW92"/>